<feature type="transmembrane region" description="Helical" evidence="1">
    <location>
        <begin position="109"/>
        <end position="130"/>
    </location>
</feature>
<feature type="transmembrane region" description="Helical" evidence="1">
    <location>
        <begin position="44"/>
        <end position="61"/>
    </location>
</feature>
<accession>A0A941W5R1</accession>
<dbReference type="AlphaFoldDB" id="A0A941W5R1"/>
<feature type="transmembrane region" description="Helical" evidence="1">
    <location>
        <begin position="137"/>
        <end position="154"/>
    </location>
</feature>
<protein>
    <submittedName>
        <fullName evidence="2">Uncharacterized protein</fullName>
    </submittedName>
</protein>
<dbReference type="EMBL" id="JAANXD010000064">
    <property type="protein sequence ID" value="MBS1258520.1"/>
    <property type="molecule type" value="Genomic_DNA"/>
</dbReference>
<feature type="transmembrane region" description="Helical" evidence="1">
    <location>
        <begin position="160"/>
        <end position="179"/>
    </location>
</feature>
<proteinExistence type="predicted"/>
<keyword evidence="1" id="KW-0812">Transmembrane</keyword>
<feature type="transmembrane region" description="Helical" evidence="1">
    <location>
        <begin position="20"/>
        <end position="37"/>
    </location>
</feature>
<keyword evidence="1" id="KW-0472">Membrane</keyword>
<reference evidence="2" key="1">
    <citation type="journal article" date="2021" name="ISME J.">
        <title>Fine-scale metabolic discontinuity in a stratified prokaryote microbiome of a Red Sea deep halocline.</title>
        <authorList>
            <person name="Michoud G."/>
            <person name="Ngugi D.K."/>
            <person name="Barozzi A."/>
            <person name="Merlino G."/>
            <person name="Calleja M.L."/>
            <person name="Delgado-Huertas A."/>
            <person name="Moran X.A.G."/>
            <person name="Daffonchio D."/>
        </authorList>
    </citation>
    <scope>NUCLEOTIDE SEQUENCE</scope>
    <source>
        <strain evidence="2">SuakinDeep_MAG55_1</strain>
    </source>
</reference>
<comment type="caution">
    <text evidence="2">The sequence shown here is derived from an EMBL/GenBank/DDBJ whole genome shotgun (WGS) entry which is preliminary data.</text>
</comment>
<evidence type="ECO:0000313" key="3">
    <source>
        <dbReference type="Proteomes" id="UP000722750"/>
    </source>
</evidence>
<name>A0A941W5R1_9BACT</name>
<feature type="transmembrane region" description="Helical" evidence="1">
    <location>
        <begin position="191"/>
        <end position="211"/>
    </location>
</feature>
<evidence type="ECO:0000313" key="2">
    <source>
        <dbReference type="EMBL" id="MBS1258520.1"/>
    </source>
</evidence>
<evidence type="ECO:0000256" key="1">
    <source>
        <dbReference type="SAM" id="Phobius"/>
    </source>
</evidence>
<keyword evidence="1" id="KW-1133">Transmembrane helix</keyword>
<organism evidence="2 3">
    <name type="scientific">Candidatus Scalindua arabica</name>
    <dbReference type="NCBI Taxonomy" id="1127984"/>
    <lineage>
        <taxon>Bacteria</taxon>
        <taxon>Pseudomonadati</taxon>
        <taxon>Planctomycetota</taxon>
        <taxon>Candidatus Brocadiia</taxon>
        <taxon>Candidatus Brocadiales</taxon>
        <taxon>Candidatus Scalinduaceae</taxon>
        <taxon>Candidatus Scalindua</taxon>
    </lineage>
</organism>
<sequence>MIEVLENLAYLYEVFWLKELFLTLQSIVVFVLVRWFISLKYRVVLLLFLSAFVGCACNSFGDMGYWNDNDTLKHIAPATLYLIIKEKDSEFNVALFAFLSPFFLLSCEFYGSFVFAIACILSHSIILLFIFLARNNIYLTIFISIIIGVLYSYIGDIAAPGMNDILVNAVLITLSLKWIDHYTKKSRYNFFLKNFWIVLCCFAYLGSWAFYPISGYYTDFIL</sequence>
<gene>
    <name evidence="2" type="ORF">MAG551_01579</name>
</gene>
<dbReference type="Proteomes" id="UP000722750">
    <property type="component" value="Unassembled WGS sequence"/>
</dbReference>